<evidence type="ECO:0000259" key="10">
    <source>
        <dbReference type="Pfam" id="PF01035"/>
    </source>
</evidence>
<evidence type="ECO:0000256" key="2">
    <source>
        <dbReference type="ARBA" id="ARBA00008711"/>
    </source>
</evidence>
<accession>A0A0R1Q8I9</accession>
<dbReference type="SUPFAM" id="SSF46767">
    <property type="entry name" value="Methylated DNA-protein cysteine methyltransferase, C-terminal domain"/>
    <property type="match status" value="1"/>
</dbReference>
<dbReference type="AlphaFoldDB" id="A0A0R1Q8I9"/>
<dbReference type="InterPro" id="IPR036217">
    <property type="entry name" value="MethylDNA_cys_MeTrfase_DNAb"/>
</dbReference>
<evidence type="ECO:0000256" key="3">
    <source>
        <dbReference type="ARBA" id="ARBA00022490"/>
    </source>
</evidence>
<dbReference type="Gene3D" id="1.10.10.10">
    <property type="entry name" value="Winged helix-like DNA-binding domain superfamily/Winged helix DNA-binding domain"/>
    <property type="match status" value="1"/>
</dbReference>
<keyword evidence="6 9" id="KW-0227">DNA damage</keyword>
<dbReference type="GO" id="GO:0032259">
    <property type="term" value="P:methylation"/>
    <property type="evidence" value="ECO:0007669"/>
    <property type="project" value="UniProtKB-KW"/>
</dbReference>
<keyword evidence="7 9" id="KW-0234">DNA repair</keyword>
<feature type="active site" description="Nucleophile; methyl group acceptor" evidence="9">
    <location>
        <position position="133"/>
    </location>
</feature>
<evidence type="ECO:0000256" key="1">
    <source>
        <dbReference type="ARBA" id="ARBA00001286"/>
    </source>
</evidence>
<evidence type="ECO:0000256" key="5">
    <source>
        <dbReference type="ARBA" id="ARBA00022679"/>
    </source>
</evidence>
<dbReference type="GO" id="GO:0006307">
    <property type="term" value="P:DNA alkylation repair"/>
    <property type="evidence" value="ECO:0007669"/>
    <property type="project" value="UniProtKB-UniRule"/>
</dbReference>
<comment type="subcellular location">
    <subcellularLocation>
        <location evidence="9">Cytoplasm</location>
    </subcellularLocation>
</comment>
<dbReference type="InterPro" id="IPR036631">
    <property type="entry name" value="MGMT_N_sf"/>
</dbReference>
<evidence type="ECO:0000256" key="6">
    <source>
        <dbReference type="ARBA" id="ARBA00022763"/>
    </source>
</evidence>
<dbReference type="InterPro" id="IPR008332">
    <property type="entry name" value="MethylG_MeTrfase_N"/>
</dbReference>
<sequence>MLKQCTYDSPLGQMTLLADETGLYGVWFDAQAYFGGQFDLSTIATGDNAVLQQTRAWLTAYFEGRELKRPAIHFNGTPYRQAVQRALCDIPRGQVATYQQLADQLVATLGHKTAARAIGGAVGHNPLSVIVPCHRVVGTNGSMTGYAGGLWRKQALLELEGASDQVKS</sequence>
<dbReference type="SUPFAM" id="SSF53155">
    <property type="entry name" value="Methylated DNA-protein cysteine methyltransferase domain"/>
    <property type="match status" value="1"/>
</dbReference>
<gene>
    <name evidence="12" type="ORF">FD01_GL002256</name>
</gene>
<dbReference type="Proteomes" id="UP000051790">
    <property type="component" value="Unassembled WGS sequence"/>
</dbReference>
<name>A0A0R1Q8I9_9LACO</name>
<keyword evidence="13" id="KW-1185">Reference proteome</keyword>
<evidence type="ECO:0000313" key="12">
    <source>
        <dbReference type="EMBL" id="KRL40638.1"/>
    </source>
</evidence>
<dbReference type="EC" id="2.1.1.63" evidence="9"/>
<dbReference type="Pfam" id="PF02870">
    <property type="entry name" value="Methyltransf_1N"/>
    <property type="match status" value="1"/>
</dbReference>
<dbReference type="EMBL" id="AZEU01000267">
    <property type="protein sequence ID" value="KRL40638.1"/>
    <property type="molecule type" value="Genomic_DNA"/>
</dbReference>
<evidence type="ECO:0000259" key="11">
    <source>
        <dbReference type="Pfam" id="PF02870"/>
    </source>
</evidence>
<dbReference type="PROSITE" id="PS00374">
    <property type="entry name" value="MGMT"/>
    <property type="match status" value="1"/>
</dbReference>
<dbReference type="InterPro" id="IPR036388">
    <property type="entry name" value="WH-like_DNA-bd_sf"/>
</dbReference>
<dbReference type="NCBIfam" id="TIGR00589">
    <property type="entry name" value="ogt"/>
    <property type="match status" value="1"/>
</dbReference>
<dbReference type="PANTHER" id="PTHR10815">
    <property type="entry name" value="METHYLATED-DNA--PROTEIN-CYSTEINE METHYLTRANSFERASE"/>
    <property type="match status" value="1"/>
</dbReference>
<organism evidence="12 13">
    <name type="scientific">Lacticaseibacillus manihotivorans DSM 13343 = JCM 12514</name>
    <dbReference type="NCBI Taxonomy" id="1423769"/>
    <lineage>
        <taxon>Bacteria</taxon>
        <taxon>Bacillati</taxon>
        <taxon>Bacillota</taxon>
        <taxon>Bacilli</taxon>
        <taxon>Lactobacillales</taxon>
        <taxon>Lactobacillaceae</taxon>
        <taxon>Lacticaseibacillus</taxon>
    </lineage>
</organism>
<keyword evidence="5 9" id="KW-0808">Transferase</keyword>
<dbReference type="CDD" id="cd06445">
    <property type="entry name" value="ATase"/>
    <property type="match status" value="1"/>
</dbReference>
<comment type="miscellaneous">
    <text evidence="9">This enzyme catalyzes only one turnover and therefore is not strictly catalytic. According to one definition, an enzyme is a biocatalyst that acts repeatedly and over many reaction cycles.</text>
</comment>
<evidence type="ECO:0000313" key="13">
    <source>
        <dbReference type="Proteomes" id="UP000051790"/>
    </source>
</evidence>
<evidence type="ECO:0000256" key="4">
    <source>
        <dbReference type="ARBA" id="ARBA00022603"/>
    </source>
</evidence>
<dbReference type="InterPro" id="IPR023546">
    <property type="entry name" value="MGMT"/>
</dbReference>
<dbReference type="GO" id="GO:0005737">
    <property type="term" value="C:cytoplasm"/>
    <property type="evidence" value="ECO:0007669"/>
    <property type="project" value="UniProtKB-SubCell"/>
</dbReference>
<dbReference type="InterPro" id="IPR014048">
    <property type="entry name" value="MethylDNA_cys_MeTrfase_DNA-bd"/>
</dbReference>
<dbReference type="RefSeq" id="WP_054718723.1">
    <property type="nucleotide sequence ID" value="NZ_AZEU01000267.1"/>
</dbReference>
<dbReference type="PATRIC" id="fig|1423769.4.peg.2437"/>
<dbReference type="PANTHER" id="PTHR10815:SF5">
    <property type="entry name" value="METHYLATED-DNA--PROTEIN-CYSTEINE METHYLTRANSFERASE"/>
    <property type="match status" value="1"/>
</dbReference>
<comment type="function">
    <text evidence="9">Involved in the cellular defense against the biological effects of O6-methylguanine (O6-MeG) and O4-methylthymine (O4-MeT) in DNA. Repairs the methylated nucleobase in DNA by stoichiometrically transferring the methyl group to a cysteine residue in the enzyme. This is a suicide reaction: the enzyme is irreversibly inactivated.</text>
</comment>
<proteinExistence type="inferred from homology"/>
<dbReference type="FunFam" id="1.10.10.10:FF:000214">
    <property type="entry name" value="Methylated-DNA--protein-cysteine methyltransferase"/>
    <property type="match status" value="1"/>
</dbReference>
<dbReference type="GO" id="GO:0003908">
    <property type="term" value="F:methylated-DNA-[protein]-cysteine S-methyltransferase activity"/>
    <property type="evidence" value="ECO:0007669"/>
    <property type="project" value="UniProtKB-UniRule"/>
</dbReference>
<evidence type="ECO:0000256" key="7">
    <source>
        <dbReference type="ARBA" id="ARBA00023204"/>
    </source>
</evidence>
<comment type="caution">
    <text evidence="12">The sequence shown here is derived from an EMBL/GenBank/DDBJ whole genome shotgun (WGS) entry which is preliminary data.</text>
</comment>
<dbReference type="OrthoDB" id="9802228at2"/>
<protein>
    <recommendedName>
        <fullName evidence="9">Methylated-DNA--protein-cysteine methyltransferase</fullName>
        <ecNumber evidence="9">2.1.1.63</ecNumber>
    </recommendedName>
    <alternativeName>
        <fullName evidence="9">6-O-methylguanine-DNA methyltransferase</fullName>
        <shortName evidence="9">MGMT</shortName>
    </alternativeName>
    <alternativeName>
        <fullName evidence="9">O-6-methylguanine-DNA-alkyltransferase</fullName>
    </alternativeName>
</protein>
<comment type="similarity">
    <text evidence="2 9">Belongs to the MGMT family.</text>
</comment>
<feature type="domain" description="Methylated-DNA-[protein]-cysteine S-methyltransferase DNA binding" evidence="10">
    <location>
        <begin position="79"/>
        <end position="162"/>
    </location>
</feature>
<reference evidence="12 13" key="1">
    <citation type="journal article" date="2015" name="Genome Announc.">
        <title>Expanding the biotechnology potential of lactobacilli through comparative genomics of 213 strains and associated genera.</title>
        <authorList>
            <person name="Sun Z."/>
            <person name="Harris H.M."/>
            <person name="McCann A."/>
            <person name="Guo C."/>
            <person name="Argimon S."/>
            <person name="Zhang W."/>
            <person name="Yang X."/>
            <person name="Jeffery I.B."/>
            <person name="Cooney J.C."/>
            <person name="Kagawa T.F."/>
            <person name="Liu W."/>
            <person name="Song Y."/>
            <person name="Salvetti E."/>
            <person name="Wrobel A."/>
            <person name="Rasinkangas P."/>
            <person name="Parkhill J."/>
            <person name="Rea M.C."/>
            <person name="O'Sullivan O."/>
            <person name="Ritari J."/>
            <person name="Douillard F.P."/>
            <person name="Paul Ross R."/>
            <person name="Yang R."/>
            <person name="Briner A.E."/>
            <person name="Felis G.E."/>
            <person name="de Vos W.M."/>
            <person name="Barrangou R."/>
            <person name="Klaenhammer T.R."/>
            <person name="Caufield P.W."/>
            <person name="Cui Y."/>
            <person name="Zhang H."/>
            <person name="O'Toole P.W."/>
        </authorList>
    </citation>
    <scope>NUCLEOTIDE SEQUENCE [LARGE SCALE GENOMIC DNA]</scope>
    <source>
        <strain evidence="12 13">DSM 13343</strain>
    </source>
</reference>
<keyword evidence="3 9" id="KW-0963">Cytoplasm</keyword>
<dbReference type="Pfam" id="PF01035">
    <property type="entry name" value="DNA_binding_1"/>
    <property type="match status" value="1"/>
</dbReference>
<comment type="catalytic activity">
    <reaction evidence="8 9">
        <text>a 6-O-methyl-2'-deoxyguanosine in DNA + L-cysteinyl-[protein] = S-methyl-L-cysteinyl-[protein] + a 2'-deoxyguanosine in DNA</text>
        <dbReference type="Rhea" id="RHEA:24000"/>
        <dbReference type="Rhea" id="RHEA-COMP:10131"/>
        <dbReference type="Rhea" id="RHEA-COMP:10132"/>
        <dbReference type="Rhea" id="RHEA-COMP:11367"/>
        <dbReference type="Rhea" id="RHEA-COMP:11368"/>
        <dbReference type="ChEBI" id="CHEBI:29950"/>
        <dbReference type="ChEBI" id="CHEBI:82612"/>
        <dbReference type="ChEBI" id="CHEBI:85445"/>
        <dbReference type="ChEBI" id="CHEBI:85448"/>
        <dbReference type="EC" id="2.1.1.63"/>
    </reaction>
</comment>
<dbReference type="Gene3D" id="3.30.160.70">
    <property type="entry name" value="Methylated DNA-protein cysteine methyltransferase domain"/>
    <property type="match status" value="1"/>
</dbReference>
<evidence type="ECO:0000256" key="8">
    <source>
        <dbReference type="ARBA" id="ARBA00049348"/>
    </source>
</evidence>
<comment type="catalytic activity">
    <reaction evidence="1 9">
        <text>a 4-O-methyl-thymidine in DNA + L-cysteinyl-[protein] = a thymidine in DNA + S-methyl-L-cysteinyl-[protein]</text>
        <dbReference type="Rhea" id="RHEA:53428"/>
        <dbReference type="Rhea" id="RHEA-COMP:10131"/>
        <dbReference type="Rhea" id="RHEA-COMP:10132"/>
        <dbReference type="Rhea" id="RHEA-COMP:13555"/>
        <dbReference type="Rhea" id="RHEA-COMP:13556"/>
        <dbReference type="ChEBI" id="CHEBI:29950"/>
        <dbReference type="ChEBI" id="CHEBI:82612"/>
        <dbReference type="ChEBI" id="CHEBI:137386"/>
        <dbReference type="ChEBI" id="CHEBI:137387"/>
        <dbReference type="EC" id="2.1.1.63"/>
    </reaction>
</comment>
<feature type="domain" description="Methylguanine DNA methyltransferase ribonuclease-like" evidence="11">
    <location>
        <begin position="6"/>
        <end position="66"/>
    </location>
</feature>
<dbReference type="InterPro" id="IPR001497">
    <property type="entry name" value="MethylDNA_cys_MeTrfase_AS"/>
</dbReference>
<evidence type="ECO:0000256" key="9">
    <source>
        <dbReference type="HAMAP-Rule" id="MF_00772"/>
    </source>
</evidence>
<dbReference type="HAMAP" id="MF_00772">
    <property type="entry name" value="OGT"/>
    <property type="match status" value="1"/>
</dbReference>
<keyword evidence="4 9" id="KW-0489">Methyltransferase</keyword>